<dbReference type="EMBL" id="CAXJIO010000010">
    <property type="protein sequence ID" value="CAL2102028.1"/>
    <property type="molecule type" value="Genomic_DNA"/>
</dbReference>
<dbReference type="InterPro" id="IPR025141">
    <property type="entry name" value="DUF4082"/>
</dbReference>
<gene>
    <name evidence="2" type="ORF">T190423A01A_10591</name>
</gene>
<dbReference type="RefSeq" id="WP_348714640.1">
    <property type="nucleotide sequence ID" value="NZ_CAXJIO010000010.1"/>
</dbReference>
<organism evidence="2 3">
    <name type="scientific">Tenacibaculum polynesiense</name>
    <dbReference type="NCBI Taxonomy" id="3137857"/>
    <lineage>
        <taxon>Bacteria</taxon>
        <taxon>Pseudomonadati</taxon>
        <taxon>Bacteroidota</taxon>
        <taxon>Flavobacteriia</taxon>
        <taxon>Flavobacteriales</taxon>
        <taxon>Flavobacteriaceae</taxon>
        <taxon>Tenacibaculum</taxon>
    </lineage>
</organism>
<proteinExistence type="predicted"/>
<evidence type="ECO:0000313" key="2">
    <source>
        <dbReference type="EMBL" id="CAL2102028.1"/>
    </source>
</evidence>
<evidence type="ECO:0000259" key="1">
    <source>
        <dbReference type="Pfam" id="PF13313"/>
    </source>
</evidence>
<sequence>MKNNVTHYLLLFLFILLSCGKDDDTTPEQASQYPMKALIENGILDLQSTVNSPNTFEVGYKFKTFKNGKIKSVSIRVPANGSYRVSLWNFETEELLLTQEVQSSNGLISTEEISPIAITSSVDYFVSVNTSDYYVFNKGGAAIFPSDIGDVLVKGYGSYLGTSQMLPTTFSTTSYLGMVDIEFVPND</sequence>
<dbReference type="Proteomes" id="UP001497527">
    <property type="component" value="Unassembled WGS sequence"/>
</dbReference>
<evidence type="ECO:0000313" key="3">
    <source>
        <dbReference type="Proteomes" id="UP001497527"/>
    </source>
</evidence>
<protein>
    <recommendedName>
        <fullName evidence="1">DUF4082 domain-containing protein</fullName>
    </recommendedName>
</protein>
<dbReference type="Pfam" id="PF13313">
    <property type="entry name" value="DUF4082"/>
    <property type="match status" value="1"/>
</dbReference>
<name>A0ABM9P8X8_9FLAO</name>
<accession>A0ABM9P8X8</accession>
<reference evidence="2 3" key="1">
    <citation type="submission" date="2024-05" db="EMBL/GenBank/DDBJ databases">
        <authorList>
            <person name="Duchaud E."/>
        </authorList>
    </citation>
    <scope>NUCLEOTIDE SEQUENCE [LARGE SCALE GENOMIC DNA]</scope>
    <source>
        <strain evidence="2">Ena-SAMPLE-TAB-13-05-2024-13:56:06:370-140308</strain>
    </source>
</reference>
<comment type="caution">
    <text evidence="2">The sequence shown here is derived from an EMBL/GenBank/DDBJ whole genome shotgun (WGS) entry which is preliminary data.</text>
</comment>
<keyword evidence="3" id="KW-1185">Reference proteome</keyword>
<dbReference type="PROSITE" id="PS51257">
    <property type="entry name" value="PROKAR_LIPOPROTEIN"/>
    <property type="match status" value="1"/>
</dbReference>
<feature type="domain" description="DUF4082" evidence="1">
    <location>
        <begin position="49"/>
        <end position="169"/>
    </location>
</feature>